<organism evidence="1 2">
    <name type="scientific">Clostridium lapidicellarium</name>
    <dbReference type="NCBI Taxonomy" id="3240931"/>
    <lineage>
        <taxon>Bacteria</taxon>
        <taxon>Bacillati</taxon>
        <taxon>Bacillota</taxon>
        <taxon>Clostridia</taxon>
        <taxon>Eubacteriales</taxon>
        <taxon>Clostridiaceae</taxon>
        <taxon>Clostridium</taxon>
    </lineage>
</organism>
<accession>A0ABV4E001</accession>
<dbReference type="Proteomes" id="UP001565220">
    <property type="component" value="Unassembled WGS sequence"/>
</dbReference>
<dbReference type="SUPFAM" id="SSF52540">
    <property type="entry name" value="P-loop containing nucleoside triphosphate hydrolases"/>
    <property type="match status" value="1"/>
</dbReference>
<dbReference type="NCBIfam" id="NF004637">
    <property type="entry name" value="PRK05986.1"/>
    <property type="match status" value="1"/>
</dbReference>
<dbReference type="PIRSF" id="PIRSF015617">
    <property type="entry name" value="Adensltrnsf_CobA"/>
    <property type="match status" value="1"/>
</dbReference>
<evidence type="ECO:0000313" key="2">
    <source>
        <dbReference type="Proteomes" id="UP001565220"/>
    </source>
</evidence>
<dbReference type="PANTHER" id="PTHR46638">
    <property type="entry name" value="CORRINOID ADENOSYLTRANSFERASE"/>
    <property type="match status" value="1"/>
</dbReference>
<dbReference type="PANTHER" id="PTHR46638:SF1">
    <property type="entry name" value="CORRINOID ADENOSYLTRANSFERASE"/>
    <property type="match status" value="1"/>
</dbReference>
<dbReference type="CDD" id="cd00561">
    <property type="entry name" value="CobA_ACA"/>
    <property type="match status" value="1"/>
</dbReference>
<dbReference type="InterPro" id="IPR003724">
    <property type="entry name" value="CblAdoTrfase_CobA"/>
</dbReference>
<dbReference type="Gene3D" id="3.40.50.300">
    <property type="entry name" value="P-loop containing nucleotide triphosphate hydrolases"/>
    <property type="match status" value="1"/>
</dbReference>
<sequence>MSTVQSVRSNLARHGLVMVITGNGKGKTTSAFGQALRAVGHGYKVCIIQFMKGRKYGEILAIEKYIPDITVIQSGLDSFVMKDNPAPVDIDLARKGFKKAQEAVKSKKYDLVILDELNVAVNFNLISEEEVIDLIRQKPPEVYLLLTGRYASDKIEEAADMVSDITEVKHHYNSGIKGQAGIEY</sequence>
<dbReference type="RefSeq" id="WP_294183339.1">
    <property type="nucleotide sequence ID" value="NZ_JBGFFE010000022.1"/>
</dbReference>
<keyword evidence="1" id="KW-0808">Transferase</keyword>
<evidence type="ECO:0000313" key="1">
    <source>
        <dbReference type="EMBL" id="MEY8764479.1"/>
    </source>
</evidence>
<keyword evidence="2" id="KW-1185">Reference proteome</keyword>
<dbReference type="GO" id="GO:0008817">
    <property type="term" value="F:corrinoid adenosyltransferase activity"/>
    <property type="evidence" value="ECO:0007669"/>
    <property type="project" value="UniProtKB-EC"/>
</dbReference>
<gene>
    <name evidence="1" type="primary">cobO</name>
    <name evidence="1" type="ORF">AB8S09_12640</name>
</gene>
<proteinExistence type="predicted"/>
<dbReference type="NCBIfam" id="TIGR00708">
    <property type="entry name" value="cobA"/>
    <property type="match status" value="1"/>
</dbReference>
<dbReference type="InterPro" id="IPR027417">
    <property type="entry name" value="P-loop_NTPase"/>
</dbReference>
<name>A0ABV4E001_9CLOT</name>
<protein>
    <submittedName>
        <fullName evidence="1">Cob(I)yrinic acid a,c-diamide adenosyltransferase</fullName>
        <ecNumber evidence="1">2.5.1.17</ecNumber>
    </submittedName>
</protein>
<reference evidence="1 2" key="1">
    <citation type="submission" date="2024-08" db="EMBL/GenBank/DDBJ databases">
        <title>Clostridium lapicellarii sp. nov., and Clostridium renhuaiense sp. nov., two species isolated from the mud in a fermentation cellar used for producing sauce-flavour Chinese liquors.</title>
        <authorList>
            <person name="Yang F."/>
            <person name="Wang H."/>
            <person name="Chen L.Q."/>
            <person name="Zhou N."/>
            <person name="Lu J.J."/>
            <person name="Pu X.X."/>
            <person name="Wan B."/>
            <person name="Wang L."/>
            <person name="Liu S.J."/>
        </authorList>
    </citation>
    <scope>NUCLEOTIDE SEQUENCE [LARGE SCALE GENOMIC DNA]</scope>
    <source>
        <strain evidence="1 2">MT-113</strain>
    </source>
</reference>
<dbReference type="EC" id="2.5.1.17" evidence="1"/>
<comment type="caution">
    <text evidence="1">The sequence shown here is derived from an EMBL/GenBank/DDBJ whole genome shotgun (WGS) entry which is preliminary data.</text>
</comment>
<dbReference type="Pfam" id="PF02572">
    <property type="entry name" value="CobA_CobO_BtuR"/>
    <property type="match status" value="1"/>
</dbReference>
<dbReference type="EMBL" id="JBGFFE010000022">
    <property type="protein sequence ID" value="MEY8764479.1"/>
    <property type="molecule type" value="Genomic_DNA"/>
</dbReference>